<name>A0ABT2VUU9_9FLAO</name>
<proteinExistence type="predicted"/>
<keyword evidence="2" id="KW-1185">Reference proteome</keyword>
<gene>
    <name evidence="1" type="ORF">N0B16_04940</name>
</gene>
<reference evidence="2" key="1">
    <citation type="submission" date="2023-07" db="EMBL/GenBank/DDBJ databases">
        <title>Chryseobacterium sp. GMJ5 Genome sequencing and assembly.</title>
        <authorList>
            <person name="Jung Y."/>
        </authorList>
    </citation>
    <scope>NUCLEOTIDE SEQUENCE [LARGE SCALE GENOMIC DNA]</scope>
    <source>
        <strain evidence="2">GMJ5</strain>
    </source>
</reference>
<dbReference type="RefSeq" id="WP_262989619.1">
    <property type="nucleotide sequence ID" value="NZ_JAOTEN010000001.1"/>
</dbReference>
<organism evidence="1 2">
    <name type="scientific">Chryseobacterium gilvum</name>
    <dbReference type="NCBI Taxonomy" id="2976534"/>
    <lineage>
        <taxon>Bacteria</taxon>
        <taxon>Pseudomonadati</taxon>
        <taxon>Bacteroidota</taxon>
        <taxon>Flavobacteriia</taxon>
        <taxon>Flavobacteriales</taxon>
        <taxon>Weeksellaceae</taxon>
        <taxon>Chryseobacterium group</taxon>
        <taxon>Chryseobacterium</taxon>
    </lineage>
</organism>
<evidence type="ECO:0000313" key="1">
    <source>
        <dbReference type="EMBL" id="MCU7613777.1"/>
    </source>
</evidence>
<dbReference type="Proteomes" id="UP001208114">
    <property type="component" value="Unassembled WGS sequence"/>
</dbReference>
<evidence type="ECO:0000313" key="2">
    <source>
        <dbReference type="Proteomes" id="UP001208114"/>
    </source>
</evidence>
<accession>A0ABT2VUU9</accession>
<protein>
    <recommendedName>
        <fullName evidence="3">Lipocalin-like domain-containing protein</fullName>
    </recommendedName>
</protein>
<dbReference type="EMBL" id="JAOTEN010000001">
    <property type="protein sequence ID" value="MCU7613777.1"/>
    <property type="molecule type" value="Genomic_DNA"/>
</dbReference>
<evidence type="ECO:0008006" key="3">
    <source>
        <dbReference type="Google" id="ProtNLM"/>
    </source>
</evidence>
<comment type="caution">
    <text evidence="1">The sequence shown here is derived from an EMBL/GenBank/DDBJ whole genome shotgun (WGS) entry which is preliminary data.</text>
</comment>
<sequence length="135" mass="15669">MKLYIFFLIIVFGNVFLAKSQENTFLSPDQPPKCKNIQEGKFLKVGESSKTWYMTIKNGVLKEYYNNGKDYVKAKLDFTDDCHYKTIITGKTEGINLIRTGDVLINEITETDHNRVRIVTKFYNKTSEVVLEKIE</sequence>